<dbReference type="CDD" id="cd11069">
    <property type="entry name" value="CYP_FUM15-like"/>
    <property type="match status" value="1"/>
</dbReference>
<evidence type="ECO:0000313" key="14">
    <source>
        <dbReference type="EMBL" id="KDQ25323.1"/>
    </source>
</evidence>
<dbReference type="PANTHER" id="PTHR24305:SF166">
    <property type="entry name" value="CYTOCHROME P450 12A4, MITOCHONDRIAL-RELATED"/>
    <property type="match status" value="1"/>
</dbReference>
<evidence type="ECO:0000313" key="15">
    <source>
        <dbReference type="Proteomes" id="UP000027073"/>
    </source>
</evidence>
<keyword evidence="5 13" id="KW-0349">Heme</keyword>
<comment type="pathway">
    <text evidence="3">Secondary metabolite biosynthesis; terpenoid biosynthesis.</text>
</comment>
<evidence type="ECO:0000256" key="5">
    <source>
        <dbReference type="ARBA" id="ARBA00022617"/>
    </source>
</evidence>
<keyword evidence="8" id="KW-1133">Transmembrane helix</keyword>
<evidence type="ECO:0000256" key="13">
    <source>
        <dbReference type="PIRSR" id="PIRSR602401-1"/>
    </source>
</evidence>
<sequence>MGVAIALIAFLVPVVVYAVYRRNTKISIDHVRGPVTLNSFVGNLPELYQSDAAAADLKWQKTYGDVVRIKGILGEDRLLITDAKALQYIYQTSGYHWPKMWERRELSRLVTGPGLTWADGDVHKRQRKIMLPGFGTPESRAFLPVFLGTANKLAEKWKDMISTSGTDGSMVVNMPYWLSRATLDAIGEAAFGYRFGGLDDDKNELANAYTTLLSETFGSPSLPAIFTISTWAHLPAWLRHLFQQKSARLHHARATEKIGNSVAKSLIDAKANALMGGKGGKDVMSLLVQSNAAEHEKGRMSVPEMLAQMRTIMLAGHETTANTLNWTLLELCKQPHIQNKLRAEIWDAEATLRANGRTQFEVSDFENMPYMTAVVKEALRFHPALHHAYRQAGRDDVLPLSTPLQASDGTVVTELPVPKGLKIVASITGYNRNKLVFGEDADVFNPDRWLRPSDGKKQTVVGVYANVLTFAAGVRSCIGWRFALYELHAFIIELISNFEFELTPEAEHIRRHPCLVVAPTIEGREKEGAQLPLRVRIAVKGE</sequence>
<dbReference type="InterPro" id="IPR001128">
    <property type="entry name" value="Cyt_P450"/>
</dbReference>
<keyword evidence="6" id="KW-0812">Transmembrane</keyword>
<dbReference type="PANTHER" id="PTHR24305">
    <property type="entry name" value="CYTOCHROME P450"/>
    <property type="match status" value="1"/>
</dbReference>
<evidence type="ECO:0000256" key="6">
    <source>
        <dbReference type="ARBA" id="ARBA00022692"/>
    </source>
</evidence>
<organism evidence="14 15">
    <name type="scientific">Pleurotus ostreatus (strain PC15)</name>
    <name type="common">Oyster mushroom</name>
    <dbReference type="NCBI Taxonomy" id="1137138"/>
    <lineage>
        <taxon>Eukaryota</taxon>
        <taxon>Fungi</taxon>
        <taxon>Dikarya</taxon>
        <taxon>Basidiomycota</taxon>
        <taxon>Agaricomycotina</taxon>
        <taxon>Agaricomycetes</taxon>
        <taxon>Agaricomycetidae</taxon>
        <taxon>Agaricales</taxon>
        <taxon>Pleurotineae</taxon>
        <taxon>Pleurotaceae</taxon>
        <taxon>Pleurotus</taxon>
    </lineage>
</organism>
<feature type="binding site" description="axial binding residue" evidence="13">
    <location>
        <position position="477"/>
    </location>
    <ligand>
        <name>heme</name>
        <dbReference type="ChEBI" id="CHEBI:30413"/>
    </ligand>
    <ligandPart>
        <name>Fe</name>
        <dbReference type="ChEBI" id="CHEBI:18248"/>
    </ligandPart>
</feature>
<dbReference type="OrthoDB" id="1470350at2759"/>
<dbReference type="InParanoid" id="A0A067NBE9"/>
<dbReference type="Gene3D" id="1.10.630.10">
    <property type="entry name" value="Cytochrome P450"/>
    <property type="match status" value="1"/>
</dbReference>
<dbReference type="InterPro" id="IPR036396">
    <property type="entry name" value="Cyt_P450_sf"/>
</dbReference>
<evidence type="ECO:0000256" key="12">
    <source>
        <dbReference type="ARBA" id="ARBA00023136"/>
    </source>
</evidence>
<reference evidence="15" key="1">
    <citation type="journal article" date="2014" name="Proc. Natl. Acad. Sci. U.S.A.">
        <title>Extensive sampling of basidiomycete genomes demonstrates inadequacy of the white-rot/brown-rot paradigm for wood decay fungi.</title>
        <authorList>
            <person name="Riley R."/>
            <person name="Salamov A.A."/>
            <person name="Brown D.W."/>
            <person name="Nagy L.G."/>
            <person name="Floudas D."/>
            <person name="Held B.W."/>
            <person name="Levasseur A."/>
            <person name="Lombard V."/>
            <person name="Morin E."/>
            <person name="Otillar R."/>
            <person name="Lindquist E.A."/>
            <person name="Sun H."/>
            <person name="LaButti K.M."/>
            <person name="Schmutz J."/>
            <person name="Jabbour D."/>
            <person name="Luo H."/>
            <person name="Baker S.E."/>
            <person name="Pisabarro A.G."/>
            <person name="Walton J.D."/>
            <person name="Blanchette R.A."/>
            <person name="Henrissat B."/>
            <person name="Martin F."/>
            <person name="Cullen D."/>
            <person name="Hibbett D.S."/>
            <person name="Grigoriev I.V."/>
        </authorList>
    </citation>
    <scope>NUCLEOTIDE SEQUENCE [LARGE SCALE GENOMIC DNA]</scope>
    <source>
        <strain evidence="15">PC15</strain>
    </source>
</reference>
<dbReference type="VEuPathDB" id="FungiDB:PLEOSDRAFT_1093952"/>
<dbReference type="GO" id="GO:0020037">
    <property type="term" value="F:heme binding"/>
    <property type="evidence" value="ECO:0007669"/>
    <property type="project" value="InterPro"/>
</dbReference>
<comment type="cofactor">
    <cofactor evidence="1 13">
        <name>heme</name>
        <dbReference type="ChEBI" id="CHEBI:30413"/>
    </cofactor>
</comment>
<keyword evidence="7 13" id="KW-0479">Metal-binding</keyword>
<evidence type="ECO:0008006" key="16">
    <source>
        <dbReference type="Google" id="ProtNLM"/>
    </source>
</evidence>
<dbReference type="GO" id="GO:0016705">
    <property type="term" value="F:oxidoreductase activity, acting on paired donors, with incorporation or reduction of molecular oxygen"/>
    <property type="evidence" value="ECO:0007669"/>
    <property type="project" value="InterPro"/>
</dbReference>
<dbReference type="PRINTS" id="PR00385">
    <property type="entry name" value="P450"/>
</dbReference>
<name>A0A067NBE9_PLEO1</name>
<evidence type="ECO:0000256" key="3">
    <source>
        <dbReference type="ARBA" id="ARBA00004721"/>
    </source>
</evidence>
<keyword evidence="11" id="KW-0503">Monooxygenase</keyword>
<dbReference type="Pfam" id="PF00067">
    <property type="entry name" value="p450"/>
    <property type="match status" value="1"/>
</dbReference>
<dbReference type="Proteomes" id="UP000027073">
    <property type="component" value="Unassembled WGS sequence"/>
</dbReference>
<evidence type="ECO:0000256" key="1">
    <source>
        <dbReference type="ARBA" id="ARBA00001971"/>
    </source>
</evidence>
<proteinExistence type="inferred from homology"/>
<evidence type="ECO:0000256" key="10">
    <source>
        <dbReference type="ARBA" id="ARBA00023004"/>
    </source>
</evidence>
<accession>A0A067NBE9</accession>
<protein>
    <recommendedName>
        <fullName evidence="16">Cytochrome P450</fullName>
    </recommendedName>
</protein>
<dbReference type="InterPro" id="IPR002401">
    <property type="entry name" value="Cyt_P450_E_grp-I"/>
</dbReference>
<keyword evidence="9" id="KW-0560">Oxidoreductase</keyword>
<dbReference type="HOGENOM" id="CLU_001570_5_11_1"/>
<dbReference type="PRINTS" id="PR00463">
    <property type="entry name" value="EP450I"/>
</dbReference>
<dbReference type="SUPFAM" id="SSF48264">
    <property type="entry name" value="Cytochrome P450"/>
    <property type="match status" value="1"/>
</dbReference>
<evidence type="ECO:0000256" key="9">
    <source>
        <dbReference type="ARBA" id="ARBA00023002"/>
    </source>
</evidence>
<dbReference type="InterPro" id="IPR050121">
    <property type="entry name" value="Cytochrome_P450_monoxygenase"/>
</dbReference>
<keyword evidence="12" id="KW-0472">Membrane</keyword>
<gene>
    <name evidence="14" type="ORF">PLEOSDRAFT_1093952</name>
</gene>
<evidence type="ECO:0000256" key="2">
    <source>
        <dbReference type="ARBA" id="ARBA00004370"/>
    </source>
</evidence>
<dbReference type="GO" id="GO:0005506">
    <property type="term" value="F:iron ion binding"/>
    <property type="evidence" value="ECO:0007669"/>
    <property type="project" value="InterPro"/>
</dbReference>
<evidence type="ECO:0000256" key="8">
    <source>
        <dbReference type="ARBA" id="ARBA00022989"/>
    </source>
</evidence>
<dbReference type="EMBL" id="KL198010">
    <property type="protein sequence ID" value="KDQ25323.1"/>
    <property type="molecule type" value="Genomic_DNA"/>
</dbReference>
<evidence type="ECO:0000256" key="11">
    <source>
        <dbReference type="ARBA" id="ARBA00023033"/>
    </source>
</evidence>
<dbReference type="STRING" id="1137138.A0A067NBE9"/>
<dbReference type="GO" id="GO:0016020">
    <property type="term" value="C:membrane"/>
    <property type="evidence" value="ECO:0007669"/>
    <property type="project" value="UniProtKB-SubCell"/>
</dbReference>
<keyword evidence="10 13" id="KW-0408">Iron</keyword>
<evidence type="ECO:0000256" key="7">
    <source>
        <dbReference type="ARBA" id="ARBA00022723"/>
    </source>
</evidence>
<evidence type="ECO:0000256" key="4">
    <source>
        <dbReference type="ARBA" id="ARBA00010617"/>
    </source>
</evidence>
<comment type="subcellular location">
    <subcellularLocation>
        <location evidence="2">Membrane</location>
    </subcellularLocation>
</comment>
<comment type="similarity">
    <text evidence="4">Belongs to the cytochrome P450 family.</text>
</comment>
<dbReference type="AlphaFoldDB" id="A0A067NBE9"/>
<dbReference type="GO" id="GO:0004497">
    <property type="term" value="F:monooxygenase activity"/>
    <property type="evidence" value="ECO:0007669"/>
    <property type="project" value="UniProtKB-KW"/>
</dbReference>